<dbReference type="RefSeq" id="WP_089762689.1">
    <property type="nucleotide sequence ID" value="NZ_BKAT01000018.1"/>
</dbReference>
<evidence type="ECO:0000313" key="4">
    <source>
        <dbReference type="Proteomes" id="UP000199656"/>
    </source>
</evidence>
<evidence type="ECO:0000256" key="1">
    <source>
        <dbReference type="ARBA" id="ARBA00006817"/>
    </source>
</evidence>
<dbReference type="STRING" id="408074.SAMN05660909_02951"/>
<dbReference type="InterPro" id="IPR013538">
    <property type="entry name" value="ASHA1/2-like_C"/>
</dbReference>
<dbReference type="Gene3D" id="3.30.530.20">
    <property type="match status" value="1"/>
</dbReference>
<dbReference type="InterPro" id="IPR023393">
    <property type="entry name" value="START-like_dom_sf"/>
</dbReference>
<reference evidence="4" key="1">
    <citation type="submission" date="2016-10" db="EMBL/GenBank/DDBJ databases">
        <authorList>
            <person name="Varghese N."/>
            <person name="Submissions S."/>
        </authorList>
    </citation>
    <scope>NUCLEOTIDE SEQUENCE [LARGE SCALE GENOMIC DNA]</scope>
    <source>
        <strain evidence="4">DSM 23920</strain>
    </source>
</reference>
<dbReference type="OrthoDB" id="765368at2"/>
<organism evidence="3 4">
    <name type="scientific">Chitinophaga terrae</name>
    <name type="common">ex Kim and Jung 2007</name>
    <dbReference type="NCBI Taxonomy" id="408074"/>
    <lineage>
        <taxon>Bacteria</taxon>
        <taxon>Pseudomonadati</taxon>
        <taxon>Bacteroidota</taxon>
        <taxon>Chitinophagia</taxon>
        <taxon>Chitinophagales</taxon>
        <taxon>Chitinophagaceae</taxon>
        <taxon>Chitinophaga</taxon>
    </lineage>
</organism>
<dbReference type="Proteomes" id="UP000199656">
    <property type="component" value="Unassembled WGS sequence"/>
</dbReference>
<dbReference type="EMBL" id="FNRL01000012">
    <property type="protein sequence ID" value="SEA67498.1"/>
    <property type="molecule type" value="Genomic_DNA"/>
</dbReference>
<comment type="similarity">
    <text evidence="1">Belongs to the AHA1 family.</text>
</comment>
<gene>
    <name evidence="3" type="ORF">SAMN05660909_02951</name>
</gene>
<feature type="domain" description="Activator of Hsp90 ATPase homologue 1/2-like C-terminal" evidence="2">
    <location>
        <begin position="13"/>
        <end position="131"/>
    </location>
</feature>
<dbReference type="SUPFAM" id="SSF55961">
    <property type="entry name" value="Bet v1-like"/>
    <property type="match status" value="1"/>
</dbReference>
<keyword evidence="4" id="KW-1185">Reference proteome</keyword>
<name>A0A1H4D4I6_9BACT</name>
<sequence length="135" mass="15413">MENQYIQKRIEINAPIQQVWKVFTDPEITKQLGGYYETDWKVGSSFGFRRPDGTVVTNGKLLEFQPMRIIRHSLFDEATAEAISEVTYTFEEDGTQTVLTGREDMAQPLDDAAYDDAVTGWEEALSEVKRIAEEV</sequence>
<evidence type="ECO:0000313" key="3">
    <source>
        <dbReference type="EMBL" id="SEA67498.1"/>
    </source>
</evidence>
<dbReference type="AlphaFoldDB" id="A0A1H4D4I6"/>
<protein>
    <submittedName>
        <fullName evidence="3">Uncharacterized conserved protein YndB, AHSA1/START domain</fullName>
    </submittedName>
</protein>
<accession>A0A1H4D4I6</accession>
<proteinExistence type="inferred from homology"/>
<dbReference type="Pfam" id="PF08327">
    <property type="entry name" value="AHSA1"/>
    <property type="match status" value="1"/>
</dbReference>
<evidence type="ECO:0000259" key="2">
    <source>
        <dbReference type="Pfam" id="PF08327"/>
    </source>
</evidence>